<protein>
    <submittedName>
        <fullName evidence="1">Uncharacterized protein</fullName>
    </submittedName>
</protein>
<sequence>MESLLELLKGCSLEPKFQKEVRQLAMSSRPKEHLIYLTKHGSFRFYTANSPSSNTQSINHSGVRVCANNTVWVKKSICVENNSGKVF</sequence>
<dbReference type="AlphaFoldDB" id="Q0WLR6"/>
<dbReference type="EMBL" id="AK230126">
    <property type="protein sequence ID" value="BAF01941.1"/>
    <property type="molecule type" value="mRNA"/>
</dbReference>
<organism evidence="1">
    <name type="scientific">Arabidopsis thaliana</name>
    <name type="common">Mouse-ear cress</name>
    <dbReference type="NCBI Taxonomy" id="3702"/>
    <lineage>
        <taxon>Eukaryota</taxon>
        <taxon>Viridiplantae</taxon>
        <taxon>Streptophyta</taxon>
        <taxon>Embryophyta</taxon>
        <taxon>Tracheophyta</taxon>
        <taxon>Spermatophyta</taxon>
        <taxon>Magnoliopsida</taxon>
        <taxon>eudicotyledons</taxon>
        <taxon>Gunneridae</taxon>
        <taxon>Pentapetalae</taxon>
        <taxon>rosids</taxon>
        <taxon>malvids</taxon>
        <taxon>Brassicales</taxon>
        <taxon>Brassicaceae</taxon>
        <taxon>Camelineae</taxon>
        <taxon>Arabidopsis</taxon>
    </lineage>
</organism>
<reference evidence="1" key="1">
    <citation type="submission" date="2006-07" db="EMBL/GenBank/DDBJ databases">
        <title>Large-scale analysis of RIKEN Arabidopsis full-length (RAFL) cDNAs.</title>
        <authorList>
            <person name="Totoki Y."/>
            <person name="Seki M."/>
            <person name="Ishida J."/>
            <person name="Nakajima M."/>
            <person name="Enju A."/>
            <person name="Morosawa T."/>
            <person name="Kamiya A."/>
            <person name="Narusaka M."/>
            <person name="Shin-i T."/>
            <person name="Nakagawa M."/>
            <person name="Sakamoto N."/>
            <person name="Oishi K."/>
            <person name="Kohara Y."/>
            <person name="Kobayashi M."/>
            <person name="Toyoda A."/>
            <person name="Sakaki Y."/>
            <person name="Sakurai T."/>
            <person name="Iida K."/>
            <person name="Akiyama K."/>
            <person name="Satou M."/>
            <person name="Toyoda T."/>
            <person name="Konagaya A."/>
            <person name="Carninci P."/>
            <person name="Kawai J."/>
            <person name="Hayashizaki Y."/>
            <person name="Shinozaki K."/>
        </authorList>
    </citation>
    <scope>NUCLEOTIDE SEQUENCE</scope>
</reference>
<evidence type="ECO:0000313" key="1">
    <source>
        <dbReference type="EMBL" id="BAF01941.1"/>
    </source>
</evidence>
<accession>Q0WLR6</accession>
<proteinExistence type="evidence at transcript level"/>
<name>Q0WLR6_ARATH</name>